<evidence type="ECO:0000313" key="9">
    <source>
        <dbReference type="Proteomes" id="UP001145087"/>
    </source>
</evidence>
<dbReference type="AlphaFoldDB" id="A0A9X3FIV5"/>
<gene>
    <name evidence="8" type="ORF">OU798_24265</name>
</gene>
<keyword evidence="5" id="KW-1133">Transmembrane helix</keyword>
<organism evidence="8 9">
    <name type="scientific">Draconibacterium aestuarii</name>
    <dbReference type="NCBI Taxonomy" id="2998507"/>
    <lineage>
        <taxon>Bacteria</taxon>
        <taxon>Pseudomonadati</taxon>
        <taxon>Bacteroidota</taxon>
        <taxon>Bacteroidia</taxon>
        <taxon>Marinilabiliales</taxon>
        <taxon>Prolixibacteraceae</taxon>
        <taxon>Draconibacterium</taxon>
    </lineage>
</organism>
<proteinExistence type="predicted"/>
<keyword evidence="2" id="KW-0812">Transmembrane</keyword>
<dbReference type="PANTHER" id="PTHR13572">
    <property type="entry name" value="ENDO-ALPHA-1,2-MANNOSIDASE"/>
    <property type="match status" value="1"/>
</dbReference>
<dbReference type="Gene3D" id="3.20.20.80">
    <property type="entry name" value="Glycosidases"/>
    <property type="match status" value="1"/>
</dbReference>
<keyword evidence="4" id="KW-0735">Signal-anchor</keyword>
<keyword evidence="7" id="KW-0472">Membrane</keyword>
<keyword evidence="9" id="KW-1185">Reference proteome</keyword>
<evidence type="ECO:0000313" key="8">
    <source>
        <dbReference type="EMBL" id="MCY1723488.1"/>
    </source>
</evidence>
<evidence type="ECO:0000256" key="7">
    <source>
        <dbReference type="ARBA" id="ARBA00023136"/>
    </source>
</evidence>
<comment type="subcellular location">
    <subcellularLocation>
        <location evidence="1">Golgi apparatus membrane</location>
        <topology evidence="1">Single-pass type II membrane protein</topology>
    </subcellularLocation>
</comment>
<evidence type="ECO:0000256" key="2">
    <source>
        <dbReference type="ARBA" id="ARBA00022692"/>
    </source>
</evidence>
<dbReference type="EMBL" id="JAPOHD010000069">
    <property type="protein sequence ID" value="MCY1723488.1"/>
    <property type="molecule type" value="Genomic_DNA"/>
</dbReference>
<keyword evidence="3" id="KW-0378">Hydrolase</keyword>
<sequence length="344" mass="40065">MSDIPVNTDTGQEKVKGLDVTQMNDVVSICYSVWFNNVYRPSIYNITEILKKNSNDPQWGPVHDFHYWAEPALGYYNSDNVNVIRTHLRQLQRAKVDFIILDFTNGLASMLLEDAEVLCNTALELRQEGEDTPAIVFWCQNGADDRSSNGLKIYDLFYKSSKYDELFVYWSGKPFLITTEDPIDANDQSLSNNFTCRKMWGLQNTLAPREWSFLQDEPQNVSMNENEAEQISVSIAHQETYMSYETATTRRGGKTFQEQWRRAFSVRPKVVTITWWNEWMAQRFVDENGATRFVDDYSREASRDIEPMKGGHGDLYYQFMKSYIDAYKSHGDFPKDLVEKENYD</sequence>
<evidence type="ECO:0000256" key="1">
    <source>
        <dbReference type="ARBA" id="ARBA00004323"/>
    </source>
</evidence>
<accession>A0A9X3FIV5</accession>
<dbReference type="Proteomes" id="UP001145087">
    <property type="component" value="Unassembled WGS sequence"/>
</dbReference>
<keyword evidence="6" id="KW-0333">Golgi apparatus</keyword>
<evidence type="ECO:0000256" key="6">
    <source>
        <dbReference type="ARBA" id="ARBA00023034"/>
    </source>
</evidence>
<reference evidence="8" key="1">
    <citation type="submission" date="2022-11" db="EMBL/GenBank/DDBJ databases">
        <title>Marilongibacter aestuarii gen. nov., sp. nov., isolated from tidal flat sediment.</title>
        <authorList>
            <person name="Jiayan W."/>
        </authorList>
    </citation>
    <scope>NUCLEOTIDE SEQUENCE</scope>
    <source>
        <strain evidence="8">Z1-6</strain>
    </source>
</reference>
<evidence type="ECO:0000256" key="3">
    <source>
        <dbReference type="ARBA" id="ARBA00022801"/>
    </source>
</evidence>
<name>A0A9X3FIV5_9BACT</name>
<comment type="caution">
    <text evidence="8">The sequence shown here is derived from an EMBL/GenBank/DDBJ whole genome shotgun (WGS) entry which is preliminary data.</text>
</comment>
<dbReference type="PANTHER" id="PTHR13572:SF4">
    <property type="entry name" value="RE57134P"/>
    <property type="match status" value="1"/>
</dbReference>
<dbReference type="RefSeq" id="WP_343335814.1">
    <property type="nucleotide sequence ID" value="NZ_JAPOHD010000069.1"/>
</dbReference>
<evidence type="ECO:0000256" key="5">
    <source>
        <dbReference type="ARBA" id="ARBA00022989"/>
    </source>
</evidence>
<protein>
    <submittedName>
        <fullName evidence="8">Uncharacterized protein</fullName>
    </submittedName>
</protein>
<dbReference type="InterPro" id="IPR026071">
    <property type="entry name" value="Glyco_Hydrolase_99"/>
</dbReference>
<dbReference type="GO" id="GO:0004559">
    <property type="term" value="F:alpha-mannosidase activity"/>
    <property type="evidence" value="ECO:0007669"/>
    <property type="project" value="TreeGrafter"/>
</dbReference>
<evidence type="ECO:0000256" key="4">
    <source>
        <dbReference type="ARBA" id="ARBA00022968"/>
    </source>
</evidence>